<evidence type="ECO:0000256" key="1">
    <source>
        <dbReference type="ARBA" id="ARBA00005771"/>
    </source>
</evidence>
<protein>
    <recommendedName>
        <fullName evidence="3">Sulfotransferase</fullName>
        <ecNumber evidence="3">2.8.2.-</ecNumber>
    </recommendedName>
</protein>
<dbReference type="InterPro" id="IPR027417">
    <property type="entry name" value="P-loop_NTPase"/>
</dbReference>
<dbReference type="Proteomes" id="UP001187471">
    <property type="component" value="Unassembled WGS sequence"/>
</dbReference>
<dbReference type="SUPFAM" id="SSF52540">
    <property type="entry name" value="P-loop containing nucleoside triphosphate hydrolases"/>
    <property type="match status" value="1"/>
</dbReference>
<sequence>MESLSTPTGCITSSLPEEKWWESDEPVYQFNGFWFRLSYLRGVQQVLEHFKPLATDVILASFPKTGTTWLKSLLYSIINRSSKESLISNHPHELVPSLELQLYKKPQVDTSTTEIVPSTGTRVFSTHIPYQLFTDHSIRSSECKIVYITRNPKDTLNSFWHFVSKSGRETWPLEVAVDKFCDGIVPFGPYYDHVLGYRKESLERPQKVLFVTYEKLQTDTKTSVKKLGEFLGCPFDKEQEVEDIVKSCSIATLKKHEVNKSSDFTRWIELPYNSFFRQGGLGDHKNYMSAQMIKRIDAITLEKFHESGFVYGI</sequence>
<evidence type="ECO:0000313" key="5">
    <source>
        <dbReference type="EMBL" id="KAK2986278.1"/>
    </source>
</evidence>
<dbReference type="Pfam" id="PF00685">
    <property type="entry name" value="Sulfotransfer_1"/>
    <property type="match status" value="1"/>
</dbReference>
<comment type="caution">
    <text evidence="5">The sequence shown here is derived from an EMBL/GenBank/DDBJ whole genome shotgun (WGS) entry which is preliminary data.</text>
</comment>
<keyword evidence="2 3" id="KW-0808">Transferase</keyword>
<evidence type="ECO:0000256" key="3">
    <source>
        <dbReference type="RuleBase" id="RU361155"/>
    </source>
</evidence>
<comment type="similarity">
    <text evidence="1 3">Belongs to the sulfotransferase 1 family.</text>
</comment>
<dbReference type="Gene3D" id="3.40.50.300">
    <property type="entry name" value="P-loop containing nucleotide triphosphate hydrolases"/>
    <property type="match status" value="1"/>
</dbReference>
<dbReference type="EMBL" id="JAVXUO010001073">
    <property type="protein sequence ID" value="KAK2986278.1"/>
    <property type="molecule type" value="Genomic_DNA"/>
</dbReference>
<dbReference type="InterPro" id="IPR000863">
    <property type="entry name" value="Sulfotransferase_dom"/>
</dbReference>
<feature type="domain" description="Sulfotransferase" evidence="4">
    <location>
        <begin position="55"/>
        <end position="308"/>
    </location>
</feature>
<dbReference type="AlphaFoldDB" id="A0AA88ULR7"/>
<reference evidence="5" key="1">
    <citation type="submission" date="2022-12" db="EMBL/GenBank/DDBJ databases">
        <title>Draft genome assemblies for two species of Escallonia (Escalloniales).</title>
        <authorList>
            <person name="Chanderbali A."/>
            <person name="Dervinis C."/>
            <person name="Anghel I."/>
            <person name="Soltis D."/>
            <person name="Soltis P."/>
            <person name="Zapata F."/>
        </authorList>
    </citation>
    <scope>NUCLEOTIDE SEQUENCE</scope>
    <source>
        <strain evidence="5">UCBG92.1500</strain>
        <tissue evidence="5">Leaf</tissue>
    </source>
</reference>
<evidence type="ECO:0000313" key="6">
    <source>
        <dbReference type="Proteomes" id="UP001187471"/>
    </source>
</evidence>
<name>A0AA88ULR7_9ASTE</name>
<dbReference type="GO" id="GO:0008146">
    <property type="term" value="F:sulfotransferase activity"/>
    <property type="evidence" value="ECO:0007669"/>
    <property type="project" value="InterPro"/>
</dbReference>
<evidence type="ECO:0000256" key="2">
    <source>
        <dbReference type="ARBA" id="ARBA00022679"/>
    </source>
</evidence>
<dbReference type="PANTHER" id="PTHR11783">
    <property type="entry name" value="SULFOTRANSFERASE SULT"/>
    <property type="match status" value="1"/>
</dbReference>
<organism evidence="5 6">
    <name type="scientific">Escallonia rubra</name>
    <dbReference type="NCBI Taxonomy" id="112253"/>
    <lineage>
        <taxon>Eukaryota</taxon>
        <taxon>Viridiplantae</taxon>
        <taxon>Streptophyta</taxon>
        <taxon>Embryophyta</taxon>
        <taxon>Tracheophyta</taxon>
        <taxon>Spermatophyta</taxon>
        <taxon>Magnoliopsida</taxon>
        <taxon>eudicotyledons</taxon>
        <taxon>Gunneridae</taxon>
        <taxon>Pentapetalae</taxon>
        <taxon>asterids</taxon>
        <taxon>campanulids</taxon>
        <taxon>Escalloniales</taxon>
        <taxon>Escalloniaceae</taxon>
        <taxon>Escallonia</taxon>
    </lineage>
</organism>
<dbReference type="EC" id="2.8.2.-" evidence="3"/>
<keyword evidence="6" id="KW-1185">Reference proteome</keyword>
<accession>A0AA88ULR7</accession>
<proteinExistence type="inferred from homology"/>
<gene>
    <name evidence="5" type="ORF">RJ640_021847</name>
</gene>
<evidence type="ECO:0000259" key="4">
    <source>
        <dbReference type="Pfam" id="PF00685"/>
    </source>
</evidence>